<dbReference type="InterPro" id="IPR027796">
    <property type="entry name" value="OTT_1508_deam-like"/>
</dbReference>
<dbReference type="EMBL" id="JAAGWQ010000197">
    <property type="protein sequence ID" value="KAF5660416.1"/>
    <property type="molecule type" value="Genomic_DNA"/>
</dbReference>
<protein>
    <submittedName>
        <fullName evidence="2">Uncharacterized protein</fullName>
    </submittedName>
</protein>
<reference evidence="2 3" key="1">
    <citation type="submission" date="2020-05" db="EMBL/GenBank/DDBJ databases">
        <title>Identification and distribution of gene clusters putatively required for synthesis of sphingolipid metabolism inhibitors in phylogenetically diverse species of the filamentous fungus Fusarium.</title>
        <authorList>
            <person name="Kim H.-S."/>
            <person name="Busman M."/>
            <person name="Brown D.W."/>
            <person name="Divon H."/>
            <person name="Uhlig S."/>
            <person name="Proctor R.H."/>
        </authorList>
    </citation>
    <scope>NUCLEOTIDE SEQUENCE [LARGE SCALE GENOMIC DNA]</scope>
    <source>
        <strain evidence="2 3">NRRL 20693</strain>
    </source>
</reference>
<organism evidence="2 3">
    <name type="scientific">Fusarium heterosporum</name>
    <dbReference type="NCBI Taxonomy" id="42747"/>
    <lineage>
        <taxon>Eukaryota</taxon>
        <taxon>Fungi</taxon>
        <taxon>Dikarya</taxon>
        <taxon>Ascomycota</taxon>
        <taxon>Pezizomycotina</taxon>
        <taxon>Sordariomycetes</taxon>
        <taxon>Hypocreomycetidae</taxon>
        <taxon>Hypocreales</taxon>
        <taxon>Nectriaceae</taxon>
        <taxon>Fusarium</taxon>
        <taxon>Fusarium heterosporum species complex</taxon>
    </lineage>
</organism>
<gene>
    <name evidence="2" type="ORF">FHETE_8958</name>
</gene>
<feature type="region of interest" description="Disordered" evidence="1">
    <location>
        <begin position="452"/>
        <end position="492"/>
    </location>
</feature>
<dbReference type="PANTHER" id="PTHR42037:SF1">
    <property type="match status" value="1"/>
</dbReference>
<evidence type="ECO:0000256" key="1">
    <source>
        <dbReference type="SAM" id="MobiDB-lite"/>
    </source>
</evidence>
<comment type="caution">
    <text evidence="2">The sequence shown here is derived from an EMBL/GenBank/DDBJ whole genome shotgun (WGS) entry which is preliminary data.</text>
</comment>
<dbReference type="PANTHER" id="PTHR42037">
    <property type="match status" value="1"/>
</dbReference>
<dbReference type="AlphaFoldDB" id="A0A8H5SWN7"/>
<feature type="compositionally biased region" description="Acidic residues" evidence="1">
    <location>
        <begin position="473"/>
        <end position="485"/>
    </location>
</feature>
<evidence type="ECO:0000313" key="3">
    <source>
        <dbReference type="Proteomes" id="UP000567885"/>
    </source>
</evidence>
<evidence type="ECO:0000313" key="2">
    <source>
        <dbReference type="EMBL" id="KAF5660416.1"/>
    </source>
</evidence>
<dbReference type="Proteomes" id="UP000567885">
    <property type="component" value="Unassembled WGS sequence"/>
</dbReference>
<dbReference type="Pfam" id="PF14441">
    <property type="entry name" value="OTT_1508_deam"/>
    <property type="match status" value="1"/>
</dbReference>
<sequence>MGVGRPRLDAYERIISRLFENLALFHILKRTDGPHVFTAEVPTDVQGIRRRFLNGLSLMCDNRKGGDSTTSMALEARDEGDTILWIAANLTPKDSVIVFLEEVLDDLRNEPKETEADRKTLSDELARKCIRFAAPRLKKESALLSRAASYCEKHLKTYATTLEAAEMNALLGWLPQFSAAQTDPLTLCQTAYNARHDPQMKTLLTLSHELSVAPRETAGNFRTVRHFVGRLAERIRVPMNLVHDSLQLGPLLDSCTTRRVEAPAVAVVPPADGLRNLKSILRRMLPNGDPRLEGMQQYLYQLDGPMQLELAIKSMYDEDQGKTCVHAEIQMLEEFHRNNRRFVDQDRYIACSKPACLCCRFYFRYHPGRFVEPASHQKTYLNWRPVELSGGQANEHWMHQRYVLANISVDLRKAVVENLMTQQQPSPWQPDSLTNITADMEAVSLADVQEEVESEDDWSDDTASLTYVNGDGFGDEMTDSGDESEGGAHLDD</sequence>
<dbReference type="OrthoDB" id="3251507at2759"/>
<accession>A0A8H5SWN7</accession>
<proteinExistence type="predicted"/>
<keyword evidence="3" id="KW-1185">Reference proteome</keyword>
<name>A0A8H5SWN7_FUSHE</name>